<comment type="caution">
    <text evidence="4">The sequence shown here is derived from an EMBL/GenBank/DDBJ whole genome shotgun (WGS) entry which is preliminary data.</text>
</comment>
<dbReference type="Proteomes" id="UP000660729">
    <property type="component" value="Unassembled WGS sequence"/>
</dbReference>
<dbReference type="EMBL" id="JABCIY010000244">
    <property type="protein sequence ID" value="KAF7186908.1"/>
    <property type="molecule type" value="Genomic_DNA"/>
</dbReference>
<evidence type="ECO:0000256" key="2">
    <source>
        <dbReference type="ARBA" id="ARBA00023054"/>
    </source>
</evidence>
<sequence length="364" mass="37724">MTGFNFNNLLNSIGKPGSTPSPKPTTSISKPPPGAPSTAKPQAVTNGVTPRPVPANVAAGVKRKSEDQSSGPQAKVVRTEVKVPVRPSQNGQVATAKPAASASTTTAASYKGTSRPLTTSQPAKAAAKPAAKPAAAAPKPAGNAAAANAAPAPVPKGFAAILAQAKAAQEASKAAATNTIKHKPVERLTKKERMRLREEAKSKGSGKGGKAAAADRSRSGTPSDPKAAAKKASDTGYKGTMKKAVVAPPTTSYTGTMKKAVPGAAPKKDPKKGLGQDKYGGYASWSDLSAAEDEDEEGYDSYESDDMEAGFDDVEGEEQLALKSARKEDLEALQEEERHRREKEERKRKLAALSKTAAAAKKRY</sequence>
<dbReference type="SMART" id="SM00784">
    <property type="entry name" value="SPT2"/>
    <property type="match status" value="1"/>
</dbReference>
<proteinExistence type="inferred from homology"/>
<dbReference type="Pfam" id="PF08243">
    <property type="entry name" value="SPT2"/>
    <property type="match status" value="1"/>
</dbReference>
<feature type="compositionally biased region" description="Basic and acidic residues" evidence="3">
    <location>
        <begin position="266"/>
        <end position="275"/>
    </location>
</feature>
<name>A0A8H6R9E6_9PEZI</name>
<feature type="compositionally biased region" description="Low complexity" evidence="3">
    <location>
        <begin position="351"/>
        <end position="364"/>
    </location>
</feature>
<keyword evidence="2" id="KW-0175">Coiled coil</keyword>
<protein>
    <recommendedName>
        <fullName evidence="6">SPT2 chromatin protein</fullName>
    </recommendedName>
</protein>
<feature type="compositionally biased region" description="Low complexity" evidence="3">
    <location>
        <begin position="94"/>
        <end position="109"/>
    </location>
</feature>
<feature type="region of interest" description="Disordered" evidence="3">
    <location>
        <begin position="323"/>
        <end position="364"/>
    </location>
</feature>
<feature type="compositionally biased region" description="Polar residues" evidence="3">
    <location>
        <begin position="1"/>
        <end position="11"/>
    </location>
</feature>
<accession>A0A8H6R9E6</accession>
<reference evidence="4" key="1">
    <citation type="submission" date="2020-04" db="EMBL/GenBank/DDBJ databases">
        <title>Draft genome resource of the tomato pathogen Pseudocercospora fuligena.</title>
        <authorList>
            <person name="Zaccaron A."/>
        </authorList>
    </citation>
    <scope>NUCLEOTIDE SEQUENCE</scope>
    <source>
        <strain evidence="4">PF001</strain>
    </source>
</reference>
<feature type="region of interest" description="Disordered" evidence="3">
    <location>
        <begin position="166"/>
        <end position="307"/>
    </location>
</feature>
<evidence type="ECO:0000256" key="1">
    <source>
        <dbReference type="ARBA" id="ARBA00006461"/>
    </source>
</evidence>
<feature type="compositionally biased region" description="Low complexity" evidence="3">
    <location>
        <begin position="122"/>
        <end position="150"/>
    </location>
</feature>
<dbReference type="OrthoDB" id="5430658at2759"/>
<feature type="compositionally biased region" description="Polar residues" evidence="3">
    <location>
        <begin position="111"/>
        <end position="121"/>
    </location>
</feature>
<evidence type="ECO:0000313" key="5">
    <source>
        <dbReference type="Proteomes" id="UP000660729"/>
    </source>
</evidence>
<feature type="compositionally biased region" description="Acidic residues" evidence="3">
    <location>
        <begin position="290"/>
        <end position="307"/>
    </location>
</feature>
<feature type="compositionally biased region" description="Basic and acidic residues" evidence="3">
    <location>
        <begin position="325"/>
        <end position="347"/>
    </location>
</feature>
<gene>
    <name evidence="4" type="ORF">HII31_11702</name>
</gene>
<feature type="compositionally biased region" description="Low complexity" evidence="3">
    <location>
        <begin position="12"/>
        <end position="29"/>
    </location>
</feature>
<feature type="compositionally biased region" description="Polar residues" evidence="3">
    <location>
        <begin position="39"/>
        <end position="48"/>
    </location>
</feature>
<evidence type="ECO:0000256" key="3">
    <source>
        <dbReference type="SAM" id="MobiDB-lite"/>
    </source>
</evidence>
<dbReference type="InterPro" id="IPR013256">
    <property type="entry name" value="Chromatin_SPT2"/>
</dbReference>
<dbReference type="AlphaFoldDB" id="A0A8H6R9E6"/>
<feature type="compositionally biased region" description="Basic and acidic residues" evidence="3">
    <location>
        <begin position="183"/>
        <end position="202"/>
    </location>
</feature>
<evidence type="ECO:0000313" key="4">
    <source>
        <dbReference type="EMBL" id="KAF7186908.1"/>
    </source>
</evidence>
<feature type="compositionally biased region" description="Low complexity" evidence="3">
    <location>
        <begin position="166"/>
        <end position="176"/>
    </location>
</feature>
<evidence type="ECO:0008006" key="6">
    <source>
        <dbReference type="Google" id="ProtNLM"/>
    </source>
</evidence>
<feature type="region of interest" description="Disordered" evidence="3">
    <location>
        <begin position="1"/>
        <end position="150"/>
    </location>
</feature>
<comment type="similarity">
    <text evidence="1">Belongs to the SPT2 family.</text>
</comment>
<organism evidence="4 5">
    <name type="scientific">Pseudocercospora fuligena</name>
    <dbReference type="NCBI Taxonomy" id="685502"/>
    <lineage>
        <taxon>Eukaryota</taxon>
        <taxon>Fungi</taxon>
        <taxon>Dikarya</taxon>
        <taxon>Ascomycota</taxon>
        <taxon>Pezizomycotina</taxon>
        <taxon>Dothideomycetes</taxon>
        <taxon>Dothideomycetidae</taxon>
        <taxon>Mycosphaerellales</taxon>
        <taxon>Mycosphaerellaceae</taxon>
        <taxon>Pseudocercospora</taxon>
    </lineage>
</organism>
<keyword evidence="5" id="KW-1185">Reference proteome</keyword>